<dbReference type="Gene3D" id="2.30.30.40">
    <property type="entry name" value="SH3 Domains"/>
    <property type="match status" value="1"/>
</dbReference>
<dbReference type="EMBL" id="FOXH01000025">
    <property type="protein sequence ID" value="SFQ50989.1"/>
    <property type="molecule type" value="Genomic_DNA"/>
</dbReference>
<gene>
    <name evidence="1" type="ORF">SAMN04515674_1252</name>
</gene>
<dbReference type="Proteomes" id="UP000199306">
    <property type="component" value="Unassembled WGS sequence"/>
</dbReference>
<keyword evidence="2" id="KW-1185">Reference proteome</keyword>
<reference evidence="1 2" key="1">
    <citation type="submission" date="2016-10" db="EMBL/GenBank/DDBJ databases">
        <authorList>
            <person name="de Groot N.N."/>
        </authorList>
    </citation>
    <scope>NUCLEOTIDE SEQUENCE [LARGE SCALE GENOMIC DNA]</scope>
    <source>
        <strain evidence="2">E92,LMG 26720,CCM 7988</strain>
    </source>
</reference>
<protein>
    <recommendedName>
        <fullName evidence="3">SH3 domain-containing protein</fullName>
    </recommendedName>
</protein>
<name>A0A1I5Z3E0_9BACT</name>
<proteinExistence type="predicted"/>
<accession>A0A1I5Z3E0</accession>
<dbReference type="AlphaFoldDB" id="A0A1I5Z3E0"/>
<organism evidence="1 2">
    <name type="scientific">Pseudarcicella hirudinis</name>
    <dbReference type="NCBI Taxonomy" id="1079859"/>
    <lineage>
        <taxon>Bacteria</taxon>
        <taxon>Pseudomonadati</taxon>
        <taxon>Bacteroidota</taxon>
        <taxon>Cytophagia</taxon>
        <taxon>Cytophagales</taxon>
        <taxon>Flectobacillaceae</taxon>
        <taxon>Pseudarcicella</taxon>
    </lineage>
</organism>
<evidence type="ECO:0000313" key="1">
    <source>
        <dbReference type="EMBL" id="SFQ50989.1"/>
    </source>
</evidence>
<evidence type="ECO:0000313" key="2">
    <source>
        <dbReference type="Proteomes" id="UP000199306"/>
    </source>
</evidence>
<evidence type="ECO:0008006" key="3">
    <source>
        <dbReference type="Google" id="ProtNLM"/>
    </source>
</evidence>
<sequence length="260" mass="30955">MRNKGLIFLGLFFLCQITGIAQNNISCQRLLERTWMLDTENIYPPYKYENYMQYILFHKNSRFQYDFHPKDSKPFSGNAHIFKYYFVEDSVFNLLIANEYKDDSMIIDFFNDSKNKKYLHDDCILDFSKEIIIANVIHATIENESITDAHLYQYQFYDKDTFSQYGFGWTPGQPQIGYLYRLATNVPREVMIEIQNVNKIKFKTLTQKQGVIFSVPNKKTNMYLLKGDIVEVLEEKNQWLKIRYYGSKTIEGWIKKTDVE</sequence>
<dbReference type="OrthoDB" id="954509at2"/>
<dbReference type="RefSeq" id="WP_092019859.1">
    <property type="nucleotide sequence ID" value="NZ_FOXH01000025.1"/>
</dbReference>